<organism evidence="1 2">
    <name type="scientific">Bowmanella pacifica</name>
    <dbReference type="NCBI Taxonomy" id="502051"/>
    <lineage>
        <taxon>Bacteria</taxon>
        <taxon>Pseudomonadati</taxon>
        <taxon>Pseudomonadota</taxon>
        <taxon>Gammaproteobacteria</taxon>
        <taxon>Alteromonadales</taxon>
        <taxon>Alteromonadaceae</taxon>
        <taxon>Bowmanella</taxon>
    </lineage>
</organism>
<gene>
    <name evidence="1" type="ORF">GCM10010982_07260</name>
</gene>
<proteinExistence type="predicted"/>
<reference evidence="1" key="2">
    <citation type="submission" date="2020-09" db="EMBL/GenBank/DDBJ databases">
        <authorList>
            <person name="Sun Q."/>
            <person name="Zhou Y."/>
        </authorList>
    </citation>
    <scope>NUCLEOTIDE SEQUENCE</scope>
    <source>
        <strain evidence="1">CGMCC 1.7086</strain>
    </source>
</reference>
<sequence length="63" mass="6807">MTTKTLINNIETLSVTLNEGQLIQFLDIMDAMAALLAQAQGQDVAKQVQNYAEFSAIQAAGIH</sequence>
<keyword evidence="2" id="KW-1185">Reference proteome</keyword>
<evidence type="ECO:0000313" key="1">
    <source>
        <dbReference type="EMBL" id="GGO65442.1"/>
    </source>
</evidence>
<dbReference type="AlphaFoldDB" id="A0A917YSG3"/>
<dbReference type="Proteomes" id="UP000606935">
    <property type="component" value="Unassembled WGS sequence"/>
</dbReference>
<protein>
    <submittedName>
        <fullName evidence="1">Uncharacterized protein</fullName>
    </submittedName>
</protein>
<reference evidence="1" key="1">
    <citation type="journal article" date="2014" name="Int. J. Syst. Evol. Microbiol.">
        <title>Complete genome sequence of Corynebacterium casei LMG S-19264T (=DSM 44701T), isolated from a smear-ripened cheese.</title>
        <authorList>
            <consortium name="US DOE Joint Genome Institute (JGI-PGF)"/>
            <person name="Walter F."/>
            <person name="Albersmeier A."/>
            <person name="Kalinowski J."/>
            <person name="Ruckert C."/>
        </authorList>
    </citation>
    <scope>NUCLEOTIDE SEQUENCE</scope>
    <source>
        <strain evidence="1">CGMCC 1.7086</strain>
    </source>
</reference>
<accession>A0A917YSG3</accession>
<comment type="caution">
    <text evidence="1">The sequence shown here is derived from an EMBL/GenBank/DDBJ whole genome shotgun (WGS) entry which is preliminary data.</text>
</comment>
<evidence type="ECO:0000313" key="2">
    <source>
        <dbReference type="Proteomes" id="UP000606935"/>
    </source>
</evidence>
<name>A0A917YSG3_9ALTE</name>
<dbReference type="RefSeq" id="WP_188690395.1">
    <property type="nucleotide sequence ID" value="NZ_BMLS01000001.1"/>
</dbReference>
<dbReference type="EMBL" id="BMLS01000001">
    <property type="protein sequence ID" value="GGO65442.1"/>
    <property type="molecule type" value="Genomic_DNA"/>
</dbReference>